<evidence type="ECO:0000259" key="12">
    <source>
        <dbReference type="PROSITE" id="PS50011"/>
    </source>
</evidence>
<feature type="domain" description="SH2" evidence="11">
    <location>
        <begin position="65"/>
        <end position="166"/>
    </location>
</feature>
<dbReference type="InterPro" id="IPR017441">
    <property type="entry name" value="Protein_kinase_ATP_BS"/>
</dbReference>
<reference evidence="14" key="1">
    <citation type="submission" date="2017-02" db="UniProtKB">
        <authorList>
            <consortium name="WormBaseParasite"/>
        </authorList>
    </citation>
    <scope>IDENTIFICATION</scope>
</reference>
<feature type="binding site" evidence="8">
    <location>
        <position position="209"/>
    </location>
    <ligand>
        <name>ATP</name>
        <dbReference type="ChEBI" id="CHEBI:30616"/>
    </ligand>
</feature>
<keyword evidence="7" id="KW-0727">SH2 domain</keyword>
<keyword evidence="2 8" id="KW-0547">Nucleotide-binding</keyword>
<dbReference type="GO" id="GO:0004715">
    <property type="term" value="F:non-membrane spanning protein tyrosine kinase activity"/>
    <property type="evidence" value="ECO:0007669"/>
    <property type="project" value="UniProtKB-EC"/>
</dbReference>
<dbReference type="InterPro" id="IPR020635">
    <property type="entry name" value="Tyr_kinase_cat_dom"/>
</dbReference>
<dbReference type="AlphaFoldDB" id="A0A0N4ZZ71"/>
<dbReference type="Gene3D" id="3.30.505.10">
    <property type="entry name" value="SH2 domain"/>
    <property type="match status" value="1"/>
</dbReference>
<dbReference type="SMART" id="SM00252">
    <property type="entry name" value="SH2"/>
    <property type="match status" value="1"/>
</dbReference>
<evidence type="ECO:0000256" key="5">
    <source>
        <dbReference type="ARBA" id="ARBA00023137"/>
    </source>
</evidence>
<evidence type="ECO:0000256" key="2">
    <source>
        <dbReference type="ARBA" id="ARBA00022741"/>
    </source>
</evidence>
<evidence type="ECO:0000313" key="13">
    <source>
        <dbReference type="Proteomes" id="UP000038045"/>
    </source>
</evidence>
<dbReference type="InterPro" id="IPR000719">
    <property type="entry name" value="Prot_kinase_dom"/>
</dbReference>
<dbReference type="Pfam" id="PF00017">
    <property type="entry name" value="SH2"/>
    <property type="match status" value="1"/>
</dbReference>
<evidence type="ECO:0000256" key="1">
    <source>
        <dbReference type="ARBA" id="ARBA00022679"/>
    </source>
</evidence>
<keyword evidence="13" id="KW-1185">Reference proteome</keyword>
<dbReference type="CDD" id="cd00192">
    <property type="entry name" value="PTKc"/>
    <property type="match status" value="1"/>
</dbReference>
<dbReference type="EC" id="2.7.10.2" evidence="9"/>
<dbReference type="InterPro" id="IPR050198">
    <property type="entry name" value="Non-receptor_tyrosine_kinases"/>
</dbReference>
<dbReference type="InterPro" id="IPR001245">
    <property type="entry name" value="Ser-Thr/Tyr_kinase_cat_dom"/>
</dbReference>
<evidence type="ECO:0000256" key="4">
    <source>
        <dbReference type="ARBA" id="ARBA00022840"/>
    </source>
</evidence>
<sequence length="470" mass="54239">MAEDSDKIDMNKKVPKNGTVRSGSGPRKQRTSSQTSRDKTSNDDDNTIVKTKKIVLSNNLTEQPWFHGLRSRQDCSSLLKVNGDWLVRLSESRGNPEIVISVMTNNRIGHFTVRYDHDGFFLYILKNHHKSSKIPHFPNITILVKYYVDNNLPGDHKMEQYIERPEYFINQEKIEYNKDTDKLGEGNYAVVYKGFITQKNGIKKTVAIKVSKVNMSCLSDAQRKEITESMLTEARIMSLFKNENCITFYGVACDKPPVSIVMEYCKHGSLDKHLEKYGKIITNGERLLYIYEVALGMKYLHDQDYLHRDLAARNCLISNEGIIKIADFGLCLNRKDCDFDDWGKHQAPIRSMAPETLVRKPKFTKQSDIWSFGVLIYEIFSNGIKPWPDEEAKTVAKLIRRIQMPPLPEITPEVVSTFVKKRIWIKSADDRPQFNIILKEIAKWRIDIPAPPREECTIVKQISNKDKENN</sequence>
<evidence type="ECO:0000259" key="11">
    <source>
        <dbReference type="PROSITE" id="PS50001"/>
    </source>
</evidence>
<dbReference type="WBParaSite" id="PTRK_0001408500.1">
    <property type="protein sequence ID" value="PTRK_0001408500.1"/>
    <property type="gene ID" value="PTRK_0001408500"/>
</dbReference>
<evidence type="ECO:0000313" key="14">
    <source>
        <dbReference type="WBParaSite" id="PTRK_0001408500.1"/>
    </source>
</evidence>
<dbReference type="PROSITE" id="PS50011">
    <property type="entry name" value="PROTEIN_KINASE_DOM"/>
    <property type="match status" value="1"/>
</dbReference>
<dbReference type="InterPro" id="IPR035849">
    <property type="entry name" value="Fes/Fps/Fer_SH2"/>
</dbReference>
<dbReference type="PROSITE" id="PS00109">
    <property type="entry name" value="PROTEIN_KINASE_TYR"/>
    <property type="match status" value="1"/>
</dbReference>
<dbReference type="CDD" id="cd10361">
    <property type="entry name" value="SH2_Fps_family"/>
    <property type="match status" value="1"/>
</dbReference>
<dbReference type="SUPFAM" id="SSF56112">
    <property type="entry name" value="Protein kinase-like (PK-like)"/>
    <property type="match status" value="1"/>
</dbReference>
<evidence type="ECO:0000256" key="10">
    <source>
        <dbReference type="SAM" id="MobiDB-lite"/>
    </source>
</evidence>
<evidence type="ECO:0000256" key="7">
    <source>
        <dbReference type="PROSITE-ProRule" id="PRU00191"/>
    </source>
</evidence>
<name>A0A0N4ZZ71_PARTI</name>
<dbReference type="PANTHER" id="PTHR24418">
    <property type="entry name" value="TYROSINE-PROTEIN KINASE"/>
    <property type="match status" value="1"/>
</dbReference>
<evidence type="ECO:0000256" key="8">
    <source>
        <dbReference type="PROSITE-ProRule" id="PRU10141"/>
    </source>
</evidence>
<keyword evidence="3 9" id="KW-0418">Kinase</keyword>
<keyword evidence="5 9" id="KW-0829">Tyrosine-protein kinase</keyword>
<evidence type="ECO:0000256" key="6">
    <source>
        <dbReference type="ARBA" id="ARBA00051245"/>
    </source>
</evidence>
<comment type="similarity">
    <text evidence="9">Belongs to the protein kinase superfamily. Tyr protein kinase family.</text>
</comment>
<keyword evidence="1 9" id="KW-0808">Transferase</keyword>
<feature type="region of interest" description="Disordered" evidence="10">
    <location>
        <begin position="1"/>
        <end position="46"/>
    </location>
</feature>
<dbReference type="PROSITE" id="PS00107">
    <property type="entry name" value="PROTEIN_KINASE_ATP"/>
    <property type="match status" value="1"/>
</dbReference>
<comment type="catalytic activity">
    <reaction evidence="6 9">
        <text>L-tyrosyl-[protein] + ATP = O-phospho-L-tyrosyl-[protein] + ADP + H(+)</text>
        <dbReference type="Rhea" id="RHEA:10596"/>
        <dbReference type="Rhea" id="RHEA-COMP:10136"/>
        <dbReference type="Rhea" id="RHEA-COMP:20101"/>
        <dbReference type="ChEBI" id="CHEBI:15378"/>
        <dbReference type="ChEBI" id="CHEBI:30616"/>
        <dbReference type="ChEBI" id="CHEBI:46858"/>
        <dbReference type="ChEBI" id="CHEBI:61978"/>
        <dbReference type="ChEBI" id="CHEBI:456216"/>
        <dbReference type="EC" id="2.7.10.2"/>
    </reaction>
</comment>
<dbReference type="Pfam" id="PF07714">
    <property type="entry name" value="PK_Tyr_Ser-Thr"/>
    <property type="match status" value="1"/>
</dbReference>
<feature type="domain" description="Protein kinase" evidence="12">
    <location>
        <begin position="177"/>
        <end position="445"/>
    </location>
</feature>
<dbReference type="STRING" id="131310.A0A0N4ZZ71"/>
<dbReference type="InterPro" id="IPR008266">
    <property type="entry name" value="Tyr_kinase_AS"/>
</dbReference>
<evidence type="ECO:0000256" key="9">
    <source>
        <dbReference type="RuleBase" id="RU362096"/>
    </source>
</evidence>
<keyword evidence="4 8" id="KW-0067">ATP-binding</keyword>
<dbReference type="SUPFAM" id="SSF55550">
    <property type="entry name" value="SH2 domain"/>
    <property type="match status" value="1"/>
</dbReference>
<dbReference type="SMART" id="SM00219">
    <property type="entry name" value="TyrKc"/>
    <property type="match status" value="1"/>
</dbReference>
<dbReference type="PRINTS" id="PR00109">
    <property type="entry name" value="TYRKINASE"/>
</dbReference>
<protein>
    <recommendedName>
        <fullName evidence="9">Tyrosine-protein kinase</fullName>
        <ecNumber evidence="9">2.7.10.2</ecNumber>
    </recommendedName>
</protein>
<dbReference type="Gene3D" id="1.10.510.10">
    <property type="entry name" value="Transferase(Phosphotransferase) domain 1"/>
    <property type="match status" value="1"/>
</dbReference>
<dbReference type="GO" id="GO:0005524">
    <property type="term" value="F:ATP binding"/>
    <property type="evidence" value="ECO:0007669"/>
    <property type="project" value="UniProtKB-UniRule"/>
</dbReference>
<accession>A0A0N4ZZ71</accession>
<dbReference type="InterPro" id="IPR000980">
    <property type="entry name" value="SH2"/>
</dbReference>
<evidence type="ECO:0000256" key="3">
    <source>
        <dbReference type="ARBA" id="ARBA00022777"/>
    </source>
</evidence>
<feature type="compositionally biased region" description="Basic and acidic residues" evidence="10">
    <location>
        <begin position="1"/>
        <end position="12"/>
    </location>
</feature>
<dbReference type="PROSITE" id="PS50001">
    <property type="entry name" value="SH2"/>
    <property type="match status" value="1"/>
</dbReference>
<proteinExistence type="inferred from homology"/>
<dbReference type="Proteomes" id="UP000038045">
    <property type="component" value="Unplaced"/>
</dbReference>
<dbReference type="InterPro" id="IPR011009">
    <property type="entry name" value="Kinase-like_dom_sf"/>
</dbReference>
<organism evidence="13 14">
    <name type="scientific">Parastrongyloides trichosuri</name>
    <name type="common">Possum-specific nematode worm</name>
    <dbReference type="NCBI Taxonomy" id="131310"/>
    <lineage>
        <taxon>Eukaryota</taxon>
        <taxon>Metazoa</taxon>
        <taxon>Ecdysozoa</taxon>
        <taxon>Nematoda</taxon>
        <taxon>Chromadorea</taxon>
        <taxon>Rhabditida</taxon>
        <taxon>Tylenchina</taxon>
        <taxon>Panagrolaimomorpha</taxon>
        <taxon>Strongyloidoidea</taxon>
        <taxon>Strongyloididae</taxon>
        <taxon>Parastrongyloides</taxon>
    </lineage>
</organism>
<dbReference type="InterPro" id="IPR036860">
    <property type="entry name" value="SH2_dom_sf"/>
</dbReference>